<reference evidence="1 2" key="1">
    <citation type="submission" date="2014-01" db="EMBL/GenBank/DDBJ databases">
        <authorList>
            <person name="Dobos K."/>
            <person name="Lenaerts A."/>
            <person name="Ordway D."/>
            <person name="DeGroote M.A."/>
            <person name="Parker T."/>
            <person name="Sizemore C."/>
            <person name="Tallon L.J."/>
            <person name="Sadzewicz L.K."/>
            <person name="Sengamalay N."/>
            <person name="Fraser C.M."/>
            <person name="Hine E."/>
            <person name="Shefchek K.A."/>
            <person name="Das S.P."/>
            <person name="Tettelin H."/>
        </authorList>
    </citation>
    <scope>NUCLEOTIDE SEQUENCE [LARGE SCALE GENOMIC DNA]</scope>
    <source>
        <strain evidence="1 2">Harvey</strain>
    </source>
</reference>
<dbReference type="EMBL" id="JAOL01000103">
    <property type="protein sequence ID" value="EUA90562.1"/>
    <property type="molecule type" value="Genomic_DNA"/>
</dbReference>
<name>A0ABN0R0Q7_MYCUL</name>
<accession>A0ABN0R0Q7</accession>
<evidence type="ECO:0000313" key="1">
    <source>
        <dbReference type="EMBL" id="EUA90562.1"/>
    </source>
</evidence>
<evidence type="ECO:0000313" key="2">
    <source>
        <dbReference type="Proteomes" id="UP000020681"/>
    </source>
</evidence>
<sequence>MPDGAARIATLSLRDYADDLVELVASLNSAPLLATLPGRLLVQLVAARTRHIGVVARPSPVGPVV</sequence>
<gene>
    <name evidence="1" type="ORF">I551_3010</name>
</gene>
<proteinExistence type="predicted"/>
<dbReference type="Proteomes" id="UP000020681">
    <property type="component" value="Unassembled WGS sequence"/>
</dbReference>
<organism evidence="1 2">
    <name type="scientific">Mycobacterium ulcerans str. Harvey</name>
    <dbReference type="NCBI Taxonomy" id="1299332"/>
    <lineage>
        <taxon>Bacteria</taxon>
        <taxon>Bacillati</taxon>
        <taxon>Actinomycetota</taxon>
        <taxon>Actinomycetes</taxon>
        <taxon>Mycobacteriales</taxon>
        <taxon>Mycobacteriaceae</taxon>
        <taxon>Mycobacterium</taxon>
        <taxon>Mycobacterium ulcerans group</taxon>
    </lineage>
</organism>
<protein>
    <submittedName>
        <fullName evidence="1">Lysophospholipase domain protein</fullName>
    </submittedName>
</protein>
<comment type="caution">
    <text evidence="1">The sequence shown here is derived from an EMBL/GenBank/DDBJ whole genome shotgun (WGS) entry which is preliminary data.</text>
</comment>
<keyword evidence="2" id="KW-1185">Reference proteome</keyword>